<evidence type="ECO:0000313" key="2">
    <source>
        <dbReference type="EMBL" id="KZT63447.1"/>
    </source>
</evidence>
<sequence>MHIRGPARGASTSWILSRGRVPLARGPRCPGTGTLAADGYNNKRRDEYYARGQLQYTSLPIRPIPSSKYPVYPSPKGKSSIACPRPRPSVGWRARDKGVSKAPRRCLSTEWSAGARIPRSAASRTHLGHNHVVRPTAHHLLRRPTPPLPSILPSSARAGRAGRPRSPRPGARAPTIALALGELRRGFRRGCWYGYGYGRGADEEGRRREGEEG</sequence>
<dbReference type="AlphaFoldDB" id="A0A165KQB1"/>
<keyword evidence="3" id="KW-1185">Reference proteome</keyword>
<dbReference type="EMBL" id="KV429184">
    <property type="protein sequence ID" value="KZT63447.1"/>
    <property type="molecule type" value="Genomic_DNA"/>
</dbReference>
<dbReference type="Proteomes" id="UP000076727">
    <property type="component" value="Unassembled WGS sequence"/>
</dbReference>
<evidence type="ECO:0000313" key="3">
    <source>
        <dbReference type="Proteomes" id="UP000076727"/>
    </source>
</evidence>
<feature type="region of interest" description="Disordered" evidence="1">
    <location>
        <begin position="140"/>
        <end position="174"/>
    </location>
</feature>
<evidence type="ECO:0000256" key="1">
    <source>
        <dbReference type="SAM" id="MobiDB-lite"/>
    </source>
</evidence>
<accession>A0A165KQB1</accession>
<feature type="region of interest" description="Disordered" evidence="1">
    <location>
        <begin position="72"/>
        <end position="97"/>
    </location>
</feature>
<name>A0A165KQB1_9APHY</name>
<proteinExistence type="predicted"/>
<reference evidence="2 3" key="1">
    <citation type="journal article" date="2016" name="Mol. Biol. Evol.">
        <title>Comparative Genomics of Early-Diverging Mushroom-Forming Fungi Provides Insights into the Origins of Lignocellulose Decay Capabilities.</title>
        <authorList>
            <person name="Nagy L.G."/>
            <person name="Riley R."/>
            <person name="Tritt A."/>
            <person name="Adam C."/>
            <person name="Daum C."/>
            <person name="Floudas D."/>
            <person name="Sun H."/>
            <person name="Yadav J.S."/>
            <person name="Pangilinan J."/>
            <person name="Larsson K.H."/>
            <person name="Matsuura K."/>
            <person name="Barry K."/>
            <person name="Labutti K."/>
            <person name="Kuo R."/>
            <person name="Ohm R.A."/>
            <person name="Bhattacharya S.S."/>
            <person name="Shirouzu T."/>
            <person name="Yoshinaga Y."/>
            <person name="Martin F.M."/>
            <person name="Grigoriev I.V."/>
            <person name="Hibbett D.S."/>
        </authorList>
    </citation>
    <scope>NUCLEOTIDE SEQUENCE [LARGE SCALE GENOMIC DNA]</scope>
    <source>
        <strain evidence="2 3">L-15889</strain>
    </source>
</reference>
<gene>
    <name evidence="2" type="ORF">DAEQUDRAFT_132225</name>
</gene>
<organism evidence="2 3">
    <name type="scientific">Daedalea quercina L-15889</name>
    <dbReference type="NCBI Taxonomy" id="1314783"/>
    <lineage>
        <taxon>Eukaryota</taxon>
        <taxon>Fungi</taxon>
        <taxon>Dikarya</taxon>
        <taxon>Basidiomycota</taxon>
        <taxon>Agaricomycotina</taxon>
        <taxon>Agaricomycetes</taxon>
        <taxon>Polyporales</taxon>
        <taxon>Fomitopsis</taxon>
    </lineage>
</organism>
<protein>
    <submittedName>
        <fullName evidence="2">Uncharacterized protein</fullName>
    </submittedName>
</protein>